<keyword evidence="3" id="KW-0401">Integrin</keyword>
<feature type="region of interest" description="Disordered" evidence="1">
    <location>
        <begin position="1"/>
        <end position="829"/>
    </location>
</feature>
<evidence type="ECO:0000313" key="4">
    <source>
        <dbReference type="Proteomes" id="UP000586947"/>
    </source>
</evidence>
<feature type="compositionally biased region" description="Low complexity" evidence="1">
    <location>
        <begin position="607"/>
        <end position="639"/>
    </location>
</feature>
<feature type="compositionally biased region" description="Pro residues" evidence="1">
    <location>
        <begin position="187"/>
        <end position="199"/>
    </location>
</feature>
<feature type="compositionally biased region" description="Basic and acidic residues" evidence="1">
    <location>
        <begin position="1"/>
        <end position="21"/>
    </location>
</feature>
<evidence type="ECO:0000256" key="2">
    <source>
        <dbReference type="SAM" id="Phobius"/>
    </source>
</evidence>
<feature type="compositionally biased region" description="Basic and acidic residues" evidence="1">
    <location>
        <begin position="364"/>
        <end position="373"/>
    </location>
</feature>
<feature type="compositionally biased region" description="Pro residues" evidence="1">
    <location>
        <begin position="211"/>
        <end position="222"/>
    </location>
</feature>
<keyword evidence="2" id="KW-0472">Membrane</keyword>
<feature type="compositionally biased region" description="Low complexity" evidence="1">
    <location>
        <begin position="471"/>
        <end position="483"/>
    </location>
</feature>
<keyword evidence="2" id="KW-0812">Transmembrane</keyword>
<feature type="compositionally biased region" description="Low complexity" evidence="1">
    <location>
        <begin position="772"/>
        <end position="791"/>
    </location>
</feature>
<dbReference type="EMBL" id="JACHDP010000001">
    <property type="protein sequence ID" value="MBB5480482.1"/>
    <property type="molecule type" value="Genomic_DNA"/>
</dbReference>
<comment type="caution">
    <text evidence="3">The sequence shown here is derived from an EMBL/GenBank/DDBJ whole genome shotgun (WGS) entry which is preliminary data.</text>
</comment>
<evidence type="ECO:0000313" key="3">
    <source>
        <dbReference type="EMBL" id="MBB5480482.1"/>
    </source>
</evidence>
<feature type="compositionally biased region" description="Pro residues" evidence="1">
    <location>
        <begin position="100"/>
        <end position="111"/>
    </location>
</feature>
<feature type="compositionally biased region" description="Low complexity" evidence="1">
    <location>
        <begin position="115"/>
        <end position="130"/>
    </location>
</feature>
<feature type="compositionally biased region" description="Low complexity" evidence="1">
    <location>
        <begin position="200"/>
        <end position="210"/>
    </location>
</feature>
<sequence length="1034" mass="104903">MRSRGGDRPDEGPDERRDPRAKTRRWGRGRAAEPEPEEPVAGEEFGWIDDLRSAKQQRTELGPDGAPAPPDRPRGGPPAEPAGPRTGAPAESAGARGGGPVPPEAAAPPAPRQSDPAGPAARRGADGPWPGETPPTGRRPDDRSPAAGPAAPNQGQPARRGVQPAAGARAAVPPSPPAARPVGGDPANPPGPRPTPDAPGGPARPRAATAPPGPPMGPPTSDAPPGRRPEAAVPPGRRPDAAVPPGRRPEAAVPGGHPDAMPPLRRPDAVAPGRRPGAEPTEPGRPLPPADGTPVGRRAAGPAPDQARAAGSAAPSGPARFDGVSTGAVPPVADGLRPDPAIDRDPRTARRRPGPVDPGAPEPTGRRGAERSRPAAAGRRRAAEPDEPAVPRSGNAPPVPEAAGGHSGATPMVGPADGTGRRRAVSDEQERRTPAGNEPRADRPERPADWLRQAGRLPHTDPGLPVVNRRGGTPPAAGTGALADHASGRLGVPDPAVERTAGRRPAGPPADPGADAPTGRRAARPDAPGSTGEQPYPPASGERPTRGRGAAGPGADPTGRRGRPVAAPGPDGTPVPDPTGRRRRPPAEAGPDGPGRPGPASDHGDDPYAGGRPAPGAGPAAPVRGAARSAPPGRARPIPGDAPVPGPGRRGAEGPPRPGSGAEAAPRDAARPDGAARAAVPGVDGPPRTRPDGPARAAVRPPGAAQPPLADDRAHGEPGAGPGSPALARGGAPVGRPAPSDRAAGRALPPHREPGRPEPSGVAPVPPPGRPGEPVGVARAAAVVPSPSGPVDRPAPEPAGGPALRSAGQDTPDDGAAPGARSELRRQSRERRRLRAAVLVLVSVVLLGAVPLFFGIRTLSRDPVFDNLDQLNVPGWAAAKTVDDVSGSRWCLLDCRLRERTVTSEKAPTDTAQVYEDALRQDGWQPWKVSRCPEQKTKGSYTCWRRDELTLDLWVREPTCVPPPVDGEPAVVPSPDPSAAATECTGSLVSVKVRNAIDDERTRPQPTTDPSLTGEDPFPTVSGDPLGELTPSPS</sequence>
<feature type="compositionally biased region" description="Low complexity" evidence="1">
    <location>
        <begin position="694"/>
        <end position="708"/>
    </location>
</feature>
<protein>
    <submittedName>
        <fullName evidence="3">Integrin beta 3</fullName>
    </submittedName>
</protein>
<dbReference type="GO" id="GO:0007229">
    <property type="term" value="P:integrin-mediated signaling pathway"/>
    <property type="evidence" value="ECO:0007669"/>
    <property type="project" value="UniProtKB-KW"/>
</dbReference>
<feature type="compositionally biased region" description="Basic and acidic residues" evidence="1">
    <location>
        <begin position="424"/>
        <end position="449"/>
    </location>
</feature>
<dbReference type="AlphaFoldDB" id="A0A840VTH4"/>
<feature type="compositionally biased region" description="Low complexity" evidence="1">
    <location>
        <begin position="296"/>
        <end position="320"/>
    </location>
</feature>
<evidence type="ECO:0000256" key="1">
    <source>
        <dbReference type="SAM" id="MobiDB-lite"/>
    </source>
</evidence>
<accession>A0A840VTH4</accession>
<feature type="compositionally biased region" description="Pro residues" evidence="1">
    <location>
        <begin position="66"/>
        <end position="81"/>
    </location>
</feature>
<organism evidence="3 4">
    <name type="scientific">Micromonospora parathelypteridis</name>
    <dbReference type="NCBI Taxonomy" id="1839617"/>
    <lineage>
        <taxon>Bacteria</taxon>
        <taxon>Bacillati</taxon>
        <taxon>Actinomycetota</taxon>
        <taxon>Actinomycetes</taxon>
        <taxon>Micromonosporales</taxon>
        <taxon>Micromonosporaceae</taxon>
        <taxon>Micromonospora</taxon>
    </lineage>
</organism>
<feature type="compositionally biased region" description="Low complexity" evidence="1">
    <location>
        <begin position="82"/>
        <end position="94"/>
    </location>
</feature>
<gene>
    <name evidence="3" type="ORF">HNR20_004987</name>
</gene>
<feature type="region of interest" description="Disordered" evidence="1">
    <location>
        <begin position="992"/>
        <end position="1034"/>
    </location>
</feature>
<feature type="transmembrane region" description="Helical" evidence="2">
    <location>
        <begin position="834"/>
        <end position="854"/>
    </location>
</feature>
<proteinExistence type="predicted"/>
<name>A0A840VTH4_9ACTN</name>
<dbReference type="Proteomes" id="UP000586947">
    <property type="component" value="Unassembled WGS sequence"/>
</dbReference>
<feature type="compositionally biased region" description="Basic and acidic residues" evidence="1">
    <location>
        <begin position="336"/>
        <end position="348"/>
    </location>
</feature>
<reference evidence="3 4" key="1">
    <citation type="submission" date="2020-08" db="EMBL/GenBank/DDBJ databases">
        <title>Sequencing the genomes of 1000 actinobacteria strains.</title>
        <authorList>
            <person name="Klenk H.-P."/>
        </authorList>
    </citation>
    <scope>NUCLEOTIDE SEQUENCE [LARGE SCALE GENOMIC DNA]</scope>
    <source>
        <strain evidence="3 4">DSM 103125</strain>
    </source>
</reference>
<feature type="compositionally biased region" description="Low complexity" evidence="1">
    <location>
        <begin position="145"/>
        <end position="172"/>
    </location>
</feature>
<feature type="compositionally biased region" description="Low complexity" evidence="1">
    <location>
        <begin position="672"/>
        <end position="686"/>
    </location>
</feature>
<keyword evidence="2" id="KW-1133">Transmembrane helix</keyword>
<keyword evidence="4" id="KW-1185">Reference proteome</keyword>